<dbReference type="EMBL" id="CP006569">
    <property type="protein sequence ID" value="AHF75235.1"/>
    <property type="molecule type" value="Genomic_DNA"/>
</dbReference>
<dbReference type="InterPro" id="IPR052194">
    <property type="entry name" value="MESH1"/>
</dbReference>
<dbReference type="KEGG" id="sod:Sant_0118"/>
<feature type="domain" description="HD/PDEase" evidence="1">
    <location>
        <begin position="44"/>
        <end position="153"/>
    </location>
</feature>
<dbReference type="Gene3D" id="1.10.3210.10">
    <property type="entry name" value="Hypothetical protein af1432"/>
    <property type="match status" value="1"/>
</dbReference>
<dbReference type="Proteomes" id="UP000019028">
    <property type="component" value="Chromosome"/>
</dbReference>
<accession>W0HSP0</accession>
<dbReference type="SMART" id="SM00471">
    <property type="entry name" value="HDc"/>
    <property type="match status" value="1"/>
</dbReference>
<name>W0HSP0_9GAMM</name>
<protein>
    <submittedName>
        <fullName evidence="2">Metal dependent phosphohydrolase</fullName>
    </submittedName>
</protein>
<dbReference type="SUPFAM" id="SSF109604">
    <property type="entry name" value="HD-domain/PDEase-like"/>
    <property type="match status" value="1"/>
</dbReference>
<keyword evidence="2" id="KW-0378">Hydrolase</keyword>
<sequence>MTLLGFFRASGTLIGGHAMPTLEQRARRFAREAHGKRDQRRKYTQEPYIIHPAAVVEWVRQVPHNEAMLAAAWLHDTVEDTGVSLGQIQQRFGVEVAELVAMLTLPAFPGPTSRVVKQQAALRHLANACDEAKTIKLADIIDNTCSLIRYDADFASVYLVEKKLQLEVLSGGDSRLWREAERTLDKGLQTLRQPPHLISEEWFKQLTVSYQGGARRLSGG</sequence>
<organism evidence="2 3">
    <name type="scientific">Sodalis praecaptivus</name>
    <dbReference type="NCBI Taxonomy" id="1239307"/>
    <lineage>
        <taxon>Bacteria</taxon>
        <taxon>Pseudomonadati</taxon>
        <taxon>Pseudomonadota</taxon>
        <taxon>Gammaproteobacteria</taxon>
        <taxon>Enterobacterales</taxon>
        <taxon>Bruguierivoracaceae</taxon>
        <taxon>Sodalis</taxon>
    </lineage>
</organism>
<evidence type="ECO:0000313" key="3">
    <source>
        <dbReference type="Proteomes" id="UP000019028"/>
    </source>
</evidence>
<dbReference type="InterPro" id="IPR003607">
    <property type="entry name" value="HD/PDEase_dom"/>
</dbReference>
<keyword evidence="3" id="KW-1185">Reference proteome</keyword>
<dbReference type="GO" id="GO:0008893">
    <property type="term" value="F:guanosine-3',5'-bis(diphosphate) 3'-diphosphatase activity"/>
    <property type="evidence" value="ECO:0007669"/>
    <property type="project" value="TreeGrafter"/>
</dbReference>
<reference evidence="2 3" key="1">
    <citation type="journal article" date="2014" name="Genome Biol. Evol.">
        <title>Genome degeneration and adaptation in a nascent stage of symbiosis.</title>
        <authorList>
            <person name="Oakeson K.F."/>
            <person name="Gil R."/>
            <person name="Clayton A.L."/>
            <person name="Dunn D.M."/>
            <person name="von Niederhausern A.C."/>
            <person name="Hamil C."/>
            <person name="Aoyagi A."/>
            <person name="Duval B."/>
            <person name="Baca A."/>
            <person name="Silva F.J."/>
            <person name="Vallier A."/>
            <person name="Jackson D.G."/>
            <person name="Latorre A."/>
            <person name="Weiss R.B."/>
            <person name="Heddi A."/>
            <person name="Moya A."/>
            <person name="Dale C."/>
        </authorList>
    </citation>
    <scope>NUCLEOTIDE SEQUENCE [LARGE SCALE GENOMIC DNA]</scope>
    <source>
        <strain evidence="2 3">HS1</strain>
    </source>
</reference>
<dbReference type="AlphaFoldDB" id="W0HSP0"/>
<gene>
    <name evidence="2" type="ORF">Sant_0118</name>
</gene>
<dbReference type="PANTHER" id="PTHR46246">
    <property type="entry name" value="GUANOSINE-3',5'-BIS(DIPHOSPHATE) 3'-PYROPHOSPHOHYDROLASE MESH1"/>
    <property type="match status" value="1"/>
</dbReference>
<dbReference type="PANTHER" id="PTHR46246:SF1">
    <property type="entry name" value="GUANOSINE-3',5'-BIS(DIPHOSPHATE) 3'-PYROPHOSPHOHYDROLASE MESH1"/>
    <property type="match status" value="1"/>
</dbReference>
<dbReference type="HOGENOM" id="CLU_101390_0_0_6"/>
<evidence type="ECO:0000259" key="1">
    <source>
        <dbReference type="SMART" id="SM00471"/>
    </source>
</evidence>
<dbReference type="PATRIC" id="fig|1239307.3.peg.126"/>
<evidence type="ECO:0000313" key="2">
    <source>
        <dbReference type="EMBL" id="AHF75235.1"/>
    </source>
</evidence>
<proteinExistence type="predicted"/>
<dbReference type="Pfam" id="PF13328">
    <property type="entry name" value="HD_4"/>
    <property type="match status" value="1"/>
</dbReference>